<reference evidence="1 2" key="1">
    <citation type="journal article" date="2013" name="Curr. Biol.">
        <title>The Genome of the Foraminiferan Reticulomyxa filosa.</title>
        <authorList>
            <person name="Glockner G."/>
            <person name="Hulsmann N."/>
            <person name="Schleicher M."/>
            <person name="Noegel A.A."/>
            <person name="Eichinger L."/>
            <person name="Gallinger C."/>
            <person name="Pawlowski J."/>
            <person name="Sierra R."/>
            <person name="Euteneuer U."/>
            <person name="Pillet L."/>
            <person name="Moustafa A."/>
            <person name="Platzer M."/>
            <person name="Groth M."/>
            <person name="Szafranski K."/>
            <person name="Schliwa M."/>
        </authorList>
    </citation>
    <scope>NUCLEOTIDE SEQUENCE [LARGE SCALE GENOMIC DNA]</scope>
</reference>
<evidence type="ECO:0000313" key="1">
    <source>
        <dbReference type="EMBL" id="ETN98454.1"/>
    </source>
</evidence>
<gene>
    <name evidence="1" type="ORF">RFI_39046</name>
</gene>
<evidence type="ECO:0000313" key="2">
    <source>
        <dbReference type="Proteomes" id="UP000023152"/>
    </source>
</evidence>
<dbReference type="Proteomes" id="UP000023152">
    <property type="component" value="Unassembled WGS sequence"/>
</dbReference>
<accession>X6LCK8</accession>
<proteinExistence type="predicted"/>
<dbReference type="Gene3D" id="3.30.450.20">
    <property type="entry name" value="PAS domain"/>
    <property type="match status" value="1"/>
</dbReference>
<comment type="caution">
    <text evidence="1">The sequence shown here is derived from an EMBL/GenBank/DDBJ whole genome shotgun (WGS) entry which is preliminary data.</text>
</comment>
<protein>
    <submittedName>
        <fullName evidence="1">Uncharacterized protein</fullName>
    </submittedName>
</protein>
<name>X6LCK8_RETFI</name>
<sequence length="174" mass="19933">MYFLVLSQKKKINIDKNAQRMAETIVQRMKRGDLQPDETGYYDKFLTDIMKIFRDIDNPYEIRGIALGFPNGNMSSAEVNGSDFWVGGVSNETNGELTYFRANENGQREANDSGVSLKNYDPRCRPWYIDAITYTFNGTLEQAFPGSTFEVCIYVNNINLVCTYPMAFAKVYFL</sequence>
<dbReference type="EMBL" id="ASPP01046645">
    <property type="protein sequence ID" value="ETN98454.1"/>
    <property type="molecule type" value="Genomic_DNA"/>
</dbReference>
<organism evidence="1 2">
    <name type="scientific">Reticulomyxa filosa</name>
    <dbReference type="NCBI Taxonomy" id="46433"/>
    <lineage>
        <taxon>Eukaryota</taxon>
        <taxon>Sar</taxon>
        <taxon>Rhizaria</taxon>
        <taxon>Retaria</taxon>
        <taxon>Foraminifera</taxon>
        <taxon>Monothalamids</taxon>
        <taxon>Reticulomyxidae</taxon>
        <taxon>Reticulomyxa</taxon>
    </lineage>
</organism>
<keyword evidence="2" id="KW-1185">Reference proteome</keyword>
<dbReference type="AlphaFoldDB" id="X6LCK8"/>